<feature type="region of interest" description="Disordered" evidence="1">
    <location>
        <begin position="155"/>
        <end position="205"/>
    </location>
</feature>
<reference evidence="2" key="1">
    <citation type="journal article" date="2023" name="Mol. Phylogenet. Evol.">
        <title>Genome-scale phylogeny and comparative genomics of the fungal order Sordariales.</title>
        <authorList>
            <person name="Hensen N."/>
            <person name="Bonometti L."/>
            <person name="Westerberg I."/>
            <person name="Brannstrom I.O."/>
            <person name="Guillou S."/>
            <person name="Cros-Aarteil S."/>
            <person name="Calhoun S."/>
            <person name="Haridas S."/>
            <person name="Kuo A."/>
            <person name="Mondo S."/>
            <person name="Pangilinan J."/>
            <person name="Riley R."/>
            <person name="LaButti K."/>
            <person name="Andreopoulos B."/>
            <person name="Lipzen A."/>
            <person name="Chen C."/>
            <person name="Yan M."/>
            <person name="Daum C."/>
            <person name="Ng V."/>
            <person name="Clum A."/>
            <person name="Steindorff A."/>
            <person name="Ohm R.A."/>
            <person name="Martin F."/>
            <person name="Silar P."/>
            <person name="Natvig D.O."/>
            <person name="Lalanne C."/>
            <person name="Gautier V."/>
            <person name="Ament-Velasquez S.L."/>
            <person name="Kruys A."/>
            <person name="Hutchinson M.I."/>
            <person name="Powell A.J."/>
            <person name="Barry K."/>
            <person name="Miller A.N."/>
            <person name="Grigoriev I.V."/>
            <person name="Debuchy R."/>
            <person name="Gladieux P."/>
            <person name="Hiltunen Thoren M."/>
            <person name="Johannesson H."/>
        </authorList>
    </citation>
    <scope>NUCLEOTIDE SEQUENCE</scope>
    <source>
        <strain evidence="2">CBS 626.80</strain>
    </source>
</reference>
<evidence type="ECO:0000313" key="2">
    <source>
        <dbReference type="EMBL" id="KAK3948582.1"/>
    </source>
</evidence>
<dbReference type="EMBL" id="MU859256">
    <property type="protein sequence ID" value="KAK3948582.1"/>
    <property type="molecule type" value="Genomic_DNA"/>
</dbReference>
<proteinExistence type="predicted"/>
<gene>
    <name evidence="2" type="ORF">QBC32DRAFT_380831</name>
</gene>
<name>A0AAN6NRL9_9PEZI</name>
<feature type="compositionally biased region" description="Pro residues" evidence="1">
    <location>
        <begin position="177"/>
        <end position="192"/>
    </location>
</feature>
<keyword evidence="3" id="KW-1185">Reference proteome</keyword>
<sequence>MDAKLALNAARIRDHPIESDPRINSPKPSSVRDHRIAEDKRLTIPRTGSPFRHGIHLDQCVATPPALVRPHDLLKDRQIATLSPSPGCENQNLASDARIASPCLGSRLGCLMGGRPHSLRHDGRVGTPKHSGENIHDLAADTRVSPLHIPSASVDARVSCGTGPDVRVSAGTGTGPVSPPAKSPEPRSPPPKRVAAASPALSASSIISIGTRAQQLLEHFLERDRRGAERRSGNKS</sequence>
<feature type="compositionally biased region" description="Low complexity" evidence="1">
    <location>
        <begin position="193"/>
        <end position="205"/>
    </location>
</feature>
<comment type="caution">
    <text evidence="2">The sequence shown here is derived from an EMBL/GenBank/DDBJ whole genome shotgun (WGS) entry which is preliminary data.</text>
</comment>
<dbReference type="AlphaFoldDB" id="A0AAN6NRL9"/>
<evidence type="ECO:0000313" key="3">
    <source>
        <dbReference type="Proteomes" id="UP001303222"/>
    </source>
</evidence>
<accession>A0AAN6NRL9</accession>
<dbReference type="Proteomes" id="UP001303222">
    <property type="component" value="Unassembled WGS sequence"/>
</dbReference>
<evidence type="ECO:0000256" key="1">
    <source>
        <dbReference type="SAM" id="MobiDB-lite"/>
    </source>
</evidence>
<reference evidence="2" key="2">
    <citation type="submission" date="2023-06" db="EMBL/GenBank/DDBJ databases">
        <authorList>
            <consortium name="Lawrence Berkeley National Laboratory"/>
            <person name="Mondo S.J."/>
            <person name="Hensen N."/>
            <person name="Bonometti L."/>
            <person name="Westerberg I."/>
            <person name="Brannstrom I.O."/>
            <person name="Guillou S."/>
            <person name="Cros-Aarteil S."/>
            <person name="Calhoun S."/>
            <person name="Haridas S."/>
            <person name="Kuo A."/>
            <person name="Pangilinan J."/>
            <person name="Riley R."/>
            <person name="Labutti K."/>
            <person name="Andreopoulos B."/>
            <person name="Lipzen A."/>
            <person name="Chen C."/>
            <person name="Yanf M."/>
            <person name="Daum C."/>
            <person name="Ng V."/>
            <person name="Clum A."/>
            <person name="Steindorff A."/>
            <person name="Ohm R."/>
            <person name="Martin F."/>
            <person name="Silar P."/>
            <person name="Natvig D."/>
            <person name="Lalanne C."/>
            <person name="Gautier V."/>
            <person name="Ament-Velasquez S.L."/>
            <person name="Kruys A."/>
            <person name="Hutchinson M.I."/>
            <person name="Powell A.J."/>
            <person name="Barry K."/>
            <person name="Miller A.N."/>
            <person name="Grigoriev I.V."/>
            <person name="Debuchy R."/>
            <person name="Gladieux P."/>
            <person name="Thoren M.H."/>
            <person name="Johannesson H."/>
        </authorList>
    </citation>
    <scope>NUCLEOTIDE SEQUENCE</scope>
    <source>
        <strain evidence="2">CBS 626.80</strain>
    </source>
</reference>
<protein>
    <submittedName>
        <fullName evidence="2">Uncharacterized protein</fullName>
    </submittedName>
</protein>
<organism evidence="2 3">
    <name type="scientific">Pseudoneurospora amorphoporcata</name>
    <dbReference type="NCBI Taxonomy" id="241081"/>
    <lineage>
        <taxon>Eukaryota</taxon>
        <taxon>Fungi</taxon>
        <taxon>Dikarya</taxon>
        <taxon>Ascomycota</taxon>
        <taxon>Pezizomycotina</taxon>
        <taxon>Sordariomycetes</taxon>
        <taxon>Sordariomycetidae</taxon>
        <taxon>Sordariales</taxon>
        <taxon>Sordariaceae</taxon>
        <taxon>Pseudoneurospora</taxon>
    </lineage>
</organism>